<accession>A0AAD9CXM2</accession>
<keyword evidence="2" id="KW-0418">Kinase</keyword>
<protein>
    <submittedName>
        <fullName evidence="2">ATP-NAD kinase-like domain-containing protein</fullName>
    </submittedName>
</protein>
<organism evidence="2 3">
    <name type="scientific">Papiliotrema laurentii</name>
    <name type="common">Cryptococcus laurentii</name>
    <dbReference type="NCBI Taxonomy" id="5418"/>
    <lineage>
        <taxon>Eukaryota</taxon>
        <taxon>Fungi</taxon>
        <taxon>Dikarya</taxon>
        <taxon>Basidiomycota</taxon>
        <taxon>Agaricomycotina</taxon>
        <taxon>Tremellomycetes</taxon>
        <taxon>Tremellales</taxon>
        <taxon>Rhynchogastremaceae</taxon>
        <taxon>Papiliotrema</taxon>
    </lineage>
</organism>
<dbReference type="EMBL" id="JAODAN010000008">
    <property type="protein sequence ID" value="KAK1922614.1"/>
    <property type="molecule type" value="Genomic_DNA"/>
</dbReference>
<sequence>MADHRTPCELICLDHPSLIPLCTTMDPIHIIVNPIAGQGKAPEFVDLHIVPLLNALHVPFEVYTTKSPKDAGKIGLEIHQRLSRFSRIRVIVAGGDGTAHELIEGVFQGGAMSLRWELAILPLGTANALHASLFPDPAASYTLPPDIQAALGTDPPQSDLHALSSVFLLLTQSTPPRNLPITITTILDGNAQPTEPRITSHIVLSTALHAALLSDSESLRAAHPGIERFKIAAQNNLPIAFLARVELHGPTITQYSPRSRRFVEPFTIPISGGENGGAELTGPFSYFLSVTTTDRLEPTFIIAPTLHNCPPEGATLDLVVLRPARDPTVQTTSDEAERANARAARLGEAMGWAYQNGKHVDMTYSTTHPGDTEENGEGEVVCEVFRCSGFEWTPQDPTHDRSHLVCADGSIHTIPPGGKASVTVLQASPGASENGFFVYA</sequence>
<keyword evidence="2" id="KW-0808">Transferase</keyword>
<reference evidence="2" key="1">
    <citation type="submission" date="2023-02" db="EMBL/GenBank/DDBJ databases">
        <title>Identification and recombinant expression of a fungal hydrolase from Papiliotrema laurentii that hydrolyzes apple cutin and clears colloidal polyester polyurethane.</title>
        <authorList>
            <consortium name="DOE Joint Genome Institute"/>
            <person name="Roman V.A."/>
            <person name="Bojanowski C."/>
            <person name="Crable B.R."/>
            <person name="Wagner D.N."/>
            <person name="Hung C.S."/>
            <person name="Nadeau L.J."/>
            <person name="Schratz L."/>
            <person name="Haridas S."/>
            <person name="Pangilinan J."/>
            <person name="Lipzen A."/>
            <person name="Na H."/>
            <person name="Yan M."/>
            <person name="Ng V."/>
            <person name="Grigoriev I.V."/>
            <person name="Spatafora J.W."/>
            <person name="Barlow D."/>
            <person name="Biffinger J."/>
            <person name="Kelley-Loughnane N."/>
            <person name="Varaljay V.A."/>
            <person name="Crookes-Goodson W.J."/>
        </authorList>
    </citation>
    <scope>NUCLEOTIDE SEQUENCE</scope>
    <source>
        <strain evidence="2">5307AH</strain>
    </source>
</reference>
<evidence type="ECO:0000313" key="3">
    <source>
        <dbReference type="Proteomes" id="UP001182556"/>
    </source>
</evidence>
<dbReference type="InterPro" id="IPR050187">
    <property type="entry name" value="Lipid_Phosphate_FormReg"/>
</dbReference>
<dbReference type="PROSITE" id="PS50146">
    <property type="entry name" value="DAGK"/>
    <property type="match status" value="1"/>
</dbReference>
<dbReference type="SMART" id="SM00046">
    <property type="entry name" value="DAGKc"/>
    <property type="match status" value="1"/>
</dbReference>
<dbReference type="InterPro" id="IPR017438">
    <property type="entry name" value="ATP-NAD_kinase_N"/>
</dbReference>
<dbReference type="Proteomes" id="UP001182556">
    <property type="component" value="Unassembled WGS sequence"/>
</dbReference>
<dbReference type="PANTHER" id="PTHR12358">
    <property type="entry name" value="SPHINGOSINE KINASE"/>
    <property type="match status" value="1"/>
</dbReference>
<dbReference type="GO" id="GO:0046512">
    <property type="term" value="P:sphingosine biosynthetic process"/>
    <property type="evidence" value="ECO:0007669"/>
    <property type="project" value="TreeGrafter"/>
</dbReference>
<dbReference type="SUPFAM" id="SSF111331">
    <property type="entry name" value="NAD kinase/diacylglycerol kinase-like"/>
    <property type="match status" value="1"/>
</dbReference>
<dbReference type="Pfam" id="PF00781">
    <property type="entry name" value="DAGK_cat"/>
    <property type="match status" value="1"/>
</dbReference>
<comment type="caution">
    <text evidence="2">The sequence shown here is derived from an EMBL/GenBank/DDBJ whole genome shotgun (WGS) entry which is preliminary data.</text>
</comment>
<dbReference type="InterPro" id="IPR016064">
    <property type="entry name" value="NAD/diacylglycerol_kinase_sf"/>
</dbReference>
<dbReference type="AlphaFoldDB" id="A0AAD9CXM2"/>
<evidence type="ECO:0000313" key="2">
    <source>
        <dbReference type="EMBL" id="KAK1922614.1"/>
    </source>
</evidence>
<gene>
    <name evidence="2" type="ORF">DB88DRAFT_495722</name>
</gene>
<dbReference type="GO" id="GO:0005737">
    <property type="term" value="C:cytoplasm"/>
    <property type="evidence" value="ECO:0007669"/>
    <property type="project" value="TreeGrafter"/>
</dbReference>
<name>A0AAD9CXM2_PAPLA</name>
<dbReference type="InterPro" id="IPR001206">
    <property type="entry name" value="Diacylglycerol_kinase_cat_dom"/>
</dbReference>
<dbReference type="GO" id="GO:0001727">
    <property type="term" value="F:lipid kinase activity"/>
    <property type="evidence" value="ECO:0007669"/>
    <property type="project" value="TreeGrafter"/>
</dbReference>
<proteinExistence type="predicted"/>
<feature type="domain" description="DAGKc" evidence="1">
    <location>
        <begin position="23"/>
        <end position="133"/>
    </location>
</feature>
<keyword evidence="3" id="KW-1185">Reference proteome</keyword>
<dbReference type="GO" id="GO:0016020">
    <property type="term" value="C:membrane"/>
    <property type="evidence" value="ECO:0007669"/>
    <property type="project" value="TreeGrafter"/>
</dbReference>
<evidence type="ECO:0000259" key="1">
    <source>
        <dbReference type="PROSITE" id="PS50146"/>
    </source>
</evidence>
<dbReference type="PANTHER" id="PTHR12358:SF105">
    <property type="entry name" value="DAGKC DOMAIN-CONTAINING PROTEIN"/>
    <property type="match status" value="1"/>
</dbReference>
<dbReference type="Gene3D" id="3.40.50.10330">
    <property type="entry name" value="Probable inorganic polyphosphate/atp-NAD kinase, domain 1"/>
    <property type="match status" value="1"/>
</dbReference>